<organism evidence="1 2">
    <name type="scientific">Sphaerisporangium siamense</name>
    <dbReference type="NCBI Taxonomy" id="795645"/>
    <lineage>
        <taxon>Bacteria</taxon>
        <taxon>Bacillati</taxon>
        <taxon>Actinomycetota</taxon>
        <taxon>Actinomycetes</taxon>
        <taxon>Streptosporangiales</taxon>
        <taxon>Streptosporangiaceae</taxon>
        <taxon>Sphaerisporangium</taxon>
    </lineage>
</organism>
<sequence length="53" mass="5697">MGNTINSMYGPGEHEDRATSLAYENPEIAKVFAILALASAVNRLAEAHEQAHS</sequence>
<evidence type="ECO:0000313" key="1">
    <source>
        <dbReference type="EMBL" id="MBB4706158.1"/>
    </source>
</evidence>
<dbReference type="Proteomes" id="UP000542210">
    <property type="component" value="Unassembled WGS sequence"/>
</dbReference>
<protein>
    <submittedName>
        <fullName evidence="1">Uncharacterized protein</fullName>
    </submittedName>
</protein>
<comment type="caution">
    <text evidence="1">The sequence shown here is derived from an EMBL/GenBank/DDBJ whole genome shotgun (WGS) entry which is preliminary data.</text>
</comment>
<proteinExistence type="predicted"/>
<reference evidence="1 2" key="1">
    <citation type="submission" date="2020-08" db="EMBL/GenBank/DDBJ databases">
        <title>Sequencing the genomes of 1000 actinobacteria strains.</title>
        <authorList>
            <person name="Klenk H.-P."/>
        </authorList>
    </citation>
    <scope>NUCLEOTIDE SEQUENCE [LARGE SCALE GENOMIC DNA]</scope>
    <source>
        <strain evidence="1 2">DSM 45784</strain>
    </source>
</reference>
<dbReference type="RefSeq" id="WP_184890023.1">
    <property type="nucleotide sequence ID" value="NZ_BOOV01000059.1"/>
</dbReference>
<accession>A0A7W7DIU9</accession>
<gene>
    <name evidence="1" type="ORF">BJ982_007788</name>
</gene>
<keyword evidence="2" id="KW-1185">Reference proteome</keyword>
<dbReference type="AlphaFoldDB" id="A0A7W7DIU9"/>
<name>A0A7W7DIU9_9ACTN</name>
<dbReference type="EMBL" id="JACHND010000002">
    <property type="protein sequence ID" value="MBB4706158.1"/>
    <property type="molecule type" value="Genomic_DNA"/>
</dbReference>
<evidence type="ECO:0000313" key="2">
    <source>
        <dbReference type="Proteomes" id="UP000542210"/>
    </source>
</evidence>